<feature type="signal peptide" evidence="1">
    <location>
        <begin position="1"/>
        <end position="23"/>
    </location>
</feature>
<protein>
    <submittedName>
        <fullName evidence="2">Putative conserved secreted protein</fullName>
    </submittedName>
</protein>
<evidence type="ECO:0000313" key="2">
    <source>
        <dbReference type="EMBL" id="JAV28872.1"/>
    </source>
</evidence>
<feature type="chain" id="PRO_5011958907" evidence="1">
    <location>
        <begin position="24"/>
        <end position="153"/>
    </location>
</feature>
<dbReference type="AlphaFoldDB" id="A0A1Q3FMV7"/>
<evidence type="ECO:0000256" key="1">
    <source>
        <dbReference type="SAM" id="SignalP"/>
    </source>
</evidence>
<accession>A0A1Q3FMV7</accession>
<organism evidence="2">
    <name type="scientific">Culex tarsalis</name>
    <name type="common">Encephalitis mosquito</name>
    <dbReference type="NCBI Taxonomy" id="7177"/>
    <lineage>
        <taxon>Eukaryota</taxon>
        <taxon>Metazoa</taxon>
        <taxon>Ecdysozoa</taxon>
        <taxon>Arthropoda</taxon>
        <taxon>Hexapoda</taxon>
        <taxon>Insecta</taxon>
        <taxon>Pterygota</taxon>
        <taxon>Neoptera</taxon>
        <taxon>Endopterygota</taxon>
        <taxon>Diptera</taxon>
        <taxon>Nematocera</taxon>
        <taxon>Culicoidea</taxon>
        <taxon>Culicidae</taxon>
        <taxon>Culicinae</taxon>
        <taxon>Culicini</taxon>
        <taxon>Culex</taxon>
        <taxon>Culex</taxon>
    </lineage>
</organism>
<proteinExistence type="predicted"/>
<dbReference type="EMBL" id="GFDL01006173">
    <property type="protein sequence ID" value="JAV28872.1"/>
    <property type="molecule type" value="Transcribed_RNA"/>
</dbReference>
<sequence length="153" mass="17876">MKFPGKFLFCFMFSLLYVQFSAAADPEVKPKFITCDFDVDLHLDKNPNNIKYLPEECRNLNDADKALLMQEALNFKQFNTKLQSYEKGLGLDTDDSIYKDWDFRDELYANASLHLCGNGTVTLEEYVGCMMEKRDEMVEKIDERIAEQRAERQ</sequence>
<name>A0A1Q3FMV7_CULTA</name>
<keyword evidence="1" id="KW-0732">Signal</keyword>
<reference evidence="2" key="1">
    <citation type="submission" date="2017-01" db="EMBL/GenBank/DDBJ databases">
        <title>A deep insight into the sialotranscriptome of adult male and female Cluex tarsalis mosquitoes.</title>
        <authorList>
            <person name="Ribeiro J.M."/>
            <person name="Moreira F."/>
            <person name="Bernard K.A."/>
            <person name="Calvo E."/>
        </authorList>
    </citation>
    <scope>NUCLEOTIDE SEQUENCE</scope>
    <source>
        <strain evidence="2">Kern County</strain>
        <tissue evidence="2">Salivary glands</tissue>
    </source>
</reference>